<evidence type="ECO:0000256" key="3">
    <source>
        <dbReference type="ARBA" id="ARBA00022692"/>
    </source>
</evidence>
<accession>A0AAQ3NBJ5</accession>
<evidence type="ECO:0000313" key="9">
    <source>
        <dbReference type="Proteomes" id="UP001374535"/>
    </source>
</evidence>
<dbReference type="Pfam" id="PF00892">
    <property type="entry name" value="EamA"/>
    <property type="match status" value="1"/>
</dbReference>
<feature type="transmembrane region" description="Helical" evidence="6">
    <location>
        <begin position="172"/>
        <end position="192"/>
    </location>
</feature>
<evidence type="ECO:0000256" key="2">
    <source>
        <dbReference type="ARBA" id="ARBA00007635"/>
    </source>
</evidence>
<dbReference type="Proteomes" id="UP001374535">
    <property type="component" value="Chromosome 6"/>
</dbReference>
<evidence type="ECO:0000256" key="5">
    <source>
        <dbReference type="ARBA" id="ARBA00023136"/>
    </source>
</evidence>
<evidence type="ECO:0000259" key="7">
    <source>
        <dbReference type="Pfam" id="PF00892"/>
    </source>
</evidence>
<dbReference type="PANTHER" id="PTHR31218">
    <property type="entry name" value="WAT1-RELATED PROTEIN"/>
    <property type="match status" value="1"/>
</dbReference>
<dbReference type="InterPro" id="IPR037185">
    <property type="entry name" value="EmrE-like"/>
</dbReference>
<dbReference type="AlphaFoldDB" id="A0AAQ3NBJ5"/>
<feature type="transmembrane region" description="Helical" evidence="6">
    <location>
        <begin position="146"/>
        <end position="165"/>
    </location>
</feature>
<gene>
    <name evidence="8" type="ORF">V8G54_018864</name>
</gene>
<keyword evidence="4 6" id="KW-1133">Transmembrane helix</keyword>
<keyword evidence="9" id="KW-1185">Reference proteome</keyword>
<reference evidence="8 9" key="1">
    <citation type="journal article" date="2023" name="Life. Sci Alliance">
        <title>Evolutionary insights into 3D genome organization and epigenetic landscape of Vigna mungo.</title>
        <authorList>
            <person name="Junaid A."/>
            <person name="Singh B."/>
            <person name="Bhatia S."/>
        </authorList>
    </citation>
    <scope>NUCLEOTIDE SEQUENCE [LARGE SCALE GENOMIC DNA]</scope>
    <source>
        <strain evidence="8">Urdbean</strain>
    </source>
</reference>
<evidence type="ECO:0000313" key="8">
    <source>
        <dbReference type="EMBL" id="WVZ05518.1"/>
    </source>
</evidence>
<comment type="similarity">
    <text evidence="2 6">Belongs to the drug/metabolite transporter (DMT) superfamily. Plant drug/metabolite exporter (P-DME) (TC 2.A.7.4) family.</text>
</comment>
<evidence type="ECO:0000256" key="6">
    <source>
        <dbReference type="RuleBase" id="RU363077"/>
    </source>
</evidence>
<feature type="domain" description="EamA" evidence="7">
    <location>
        <begin position="108"/>
        <end position="216"/>
    </location>
</feature>
<feature type="transmembrane region" description="Helical" evidence="6">
    <location>
        <begin position="103"/>
        <end position="126"/>
    </location>
</feature>
<organism evidence="8 9">
    <name type="scientific">Vigna mungo</name>
    <name type="common">Black gram</name>
    <name type="synonym">Phaseolus mungo</name>
    <dbReference type="NCBI Taxonomy" id="3915"/>
    <lineage>
        <taxon>Eukaryota</taxon>
        <taxon>Viridiplantae</taxon>
        <taxon>Streptophyta</taxon>
        <taxon>Embryophyta</taxon>
        <taxon>Tracheophyta</taxon>
        <taxon>Spermatophyta</taxon>
        <taxon>Magnoliopsida</taxon>
        <taxon>eudicotyledons</taxon>
        <taxon>Gunneridae</taxon>
        <taxon>Pentapetalae</taxon>
        <taxon>rosids</taxon>
        <taxon>fabids</taxon>
        <taxon>Fabales</taxon>
        <taxon>Fabaceae</taxon>
        <taxon>Papilionoideae</taxon>
        <taxon>50 kb inversion clade</taxon>
        <taxon>NPAAA clade</taxon>
        <taxon>indigoferoid/millettioid clade</taxon>
        <taxon>Phaseoleae</taxon>
        <taxon>Vigna</taxon>
    </lineage>
</organism>
<protein>
    <recommendedName>
        <fullName evidence="6">WAT1-related protein</fullName>
    </recommendedName>
</protein>
<evidence type="ECO:0000256" key="1">
    <source>
        <dbReference type="ARBA" id="ARBA00004141"/>
    </source>
</evidence>
<dbReference type="InterPro" id="IPR030184">
    <property type="entry name" value="WAT1-related"/>
</dbReference>
<dbReference type="SUPFAM" id="SSF103481">
    <property type="entry name" value="Multidrug resistance efflux transporter EmrE"/>
    <property type="match status" value="1"/>
</dbReference>
<comment type="subcellular location">
    <subcellularLocation>
        <location evidence="1 6">Membrane</location>
        <topology evidence="1 6">Multi-pass membrane protein</topology>
    </subcellularLocation>
</comment>
<dbReference type="InterPro" id="IPR000620">
    <property type="entry name" value="EamA_dom"/>
</dbReference>
<name>A0AAQ3NBJ5_VIGMU</name>
<keyword evidence="5 6" id="KW-0472">Membrane</keyword>
<dbReference type="GO" id="GO:0016020">
    <property type="term" value="C:membrane"/>
    <property type="evidence" value="ECO:0007669"/>
    <property type="project" value="UniProtKB-SubCell"/>
</dbReference>
<keyword evidence="3 6" id="KW-0812">Transmembrane</keyword>
<sequence length="265" mass="29321">MPIPLPGEESEAEDDVFHLHEDSDSQPARVILYMLAFYSLCQPCNIHVFNSVVTFLCRLVISPNLYFLGMKYSTATFAVSVYNVLPTTTFVMAWILRLLPLKLTLLSSLTAWICLLGTVEGGIMALVMERNNFSAWSLKWDTKLLVAVYSGIVCSGLAYYIHGVVMKDGGPVFVTAFNPLCMVIVAIMGSFFLAEQMYLGRAIGAIVIIVGLYLVVWGKSKDYESSSKITEENGNMLSAKQTVERSNNKEEHFSNLGTIAGDEQV</sequence>
<evidence type="ECO:0000256" key="4">
    <source>
        <dbReference type="ARBA" id="ARBA00022989"/>
    </source>
</evidence>
<dbReference type="GO" id="GO:0022857">
    <property type="term" value="F:transmembrane transporter activity"/>
    <property type="evidence" value="ECO:0007669"/>
    <property type="project" value="InterPro"/>
</dbReference>
<dbReference type="EMBL" id="CP144695">
    <property type="protein sequence ID" value="WVZ05518.1"/>
    <property type="molecule type" value="Genomic_DNA"/>
</dbReference>
<feature type="transmembrane region" description="Helical" evidence="6">
    <location>
        <begin position="198"/>
        <end position="218"/>
    </location>
</feature>
<proteinExistence type="inferred from homology"/>
<feature type="transmembrane region" description="Helical" evidence="6">
    <location>
        <begin position="75"/>
        <end position="96"/>
    </location>
</feature>